<dbReference type="GO" id="GO:0042937">
    <property type="term" value="F:tripeptide transmembrane transporter activity"/>
    <property type="evidence" value="ECO:0007669"/>
    <property type="project" value="InterPro"/>
</dbReference>
<dbReference type="GO" id="GO:0016020">
    <property type="term" value="C:membrane"/>
    <property type="evidence" value="ECO:0007669"/>
    <property type="project" value="UniProtKB-SubCell"/>
</dbReference>
<comment type="similarity">
    <text evidence="8">Belongs to the major facilitator superfamily. Phosphate:H(+) symporter (TC 2.A.1.9) family.</text>
</comment>
<feature type="transmembrane region" description="Helical" evidence="9">
    <location>
        <begin position="231"/>
        <end position="250"/>
    </location>
</feature>
<gene>
    <name evidence="10" type="ORF">BUALT_Bualt08G0141600</name>
</gene>
<name>A0AAV6XDB2_9LAMI</name>
<organism evidence="10 11">
    <name type="scientific">Buddleja alternifolia</name>
    <dbReference type="NCBI Taxonomy" id="168488"/>
    <lineage>
        <taxon>Eukaryota</taxon>
        <taxon>Viridiplantae</taxon>
        <taxon>Streptophyta</taxon>
        <taxon>Embryophyta</taxon>
        <taxon>Tracheophyta</taxon>
        <taxon>Spermatophyta</taxon>
        <taxon>Magnoliopsida</taxon>
        <taxon>eudicotyledons</taxon>
        <taxon>Gunneridae</taxon>
        <taxon>Pentapetalae</taxon>
        <taxon>asterids</taxon>
        <taxon>lamiids</taxon>
        <taxon>Lamiales</taxon>
        <taxon>Scrophulariaceae</taxon>
        <taxon>Buddlejeae</taxon>
        <taxon>Buddleja</taxon>
    </lineage>
</organism>
<dbReference type="PROSITE" id="PS01022">
    <property type="entry name" value="PTR2_1"/>
    <property type="match status" value="1"/>
</dbReference>
<dbReference type="SUPFAM" id="SSF103473">
    <property type="entry name" value="MFS general substrate transporter"/>
    <property type="match status" value="1"/>
</dbReference>
<feature type="transmembrane region" description="Helical" evidence="9">
    <location>
        <begin position="395"/>
        <end position="415"/>
    </location>
</feature>
<feature type="transmembrane region" description="Helical" evidence="9">
    <location>
        <begin position="86"/>
        <end position="104"/>
    </location>
</feature>
<dbReference type="InterPro" id="IPR036259">
    <property type="entry name" value="MFS_trans_sf"/>
</dbReference>
<evidence type="ECO:0000256" key="3">
    <source>
        <dbReference type="ARBA" id="ARBA00022448"/>
    </source>
</evidence>
<dbReference type="Proteomes" id="UP000826271">
    <property type="component" value="Unassembled WGS sequence"/>
</dbReference>
<dbReference type="Pfam" id="PF00854">
    <property type="entry name" value="PTR2"/>
    <property type="match status" value="1"/>
</dbReference>
<accession>A0AAV6XDB2</accession>
<dbReference type="GO" id="GO:0071916">
    <property type="term" value="F:dipeptide transmembrane transporter activity"/>
    <property type="evidence" value="ECO:0007669"/>
    <property type="project" value="InterPro"/>
</dbReference>
<feature type="transmembrane region" description="Helical" evidence="9">
    <location>
        <begin position="478"/>
        <end position="499"/>
    </location>
</feature>
<dbReference type="PANTHER" id="PTHR11654">
    <property type="entry name" value="OLIGOPEPTIDE TRANSPORTER-RELATED"/>
    <property type="match status" value="1"/>
</dbReference>
<evidence type="ECO:0000256" key="5">
    <source>
        <dbReference type="ARBA" id="ARBA00022692"/>
    </source>
</evidence>
<dbReference type="InterPro" id="IPR018456">
    <property type="entry name" value="PTR2_symporter_CS"/>
</dbReference>
<evidence type="ECO:0000313" key="11">
    <source>
        <dbReference type="Proteomes" id="UP000826271"/>
    </source>
</evidence>
<evidence type="ECO:0000256" key="2">
    <source>
        <dbReference type="ARBA" id="ARBA00005982"/>
    </source>
</evidence>
<comment type="subcellular location">
    <subcellularLocation>
        <location evidence="1">Membrane</location>
        <topology evidence="1">Multi-pass membrane protein</topology>
    </subcellularLocation>
</comment>
<keyword evidence="4" id="KW-0597">Phosphoprotein</keyword>
<evidence type="ECO:0000256" key="7">
    <source>
        <dbReference type="ARBA" id="ARBA00023136"/>
    </source>
</evidence>
<evidence type="ECO:0000256" key="9">
    <source>
        <dbReference type="SAM" id="Phobius"/>
    </source>
</evidence>
<dbReference type="InterPro" id="IPR000109">
    <property type="entry name" value="POT_fam"/>
</dbReference>
<feature type="transmembrane region" description="Helical" evidence="9">
    <location>
        <begin position="200"/>
        <end position="219"/>
    </location>
</feature>
<comment type="caution">
    <text evidence="10">The sequence shown here is derived from an EMBL/GenBank/DDBJ whole genome shotgun (WGS) entry which is preliminary data.</text>
</comment>
<keyword evidence="7 9" id="KW-0472">Membrane</keyword>
<evidence type="ECO:0000256" key="4">
    <source>
        <dbReference type="ARBA" id="ARBA00022553"/>
    </source>
</evidence>
<dbReference type="AlphaFoldDB" id="A0AAV6XDB2"/>
<dbReference type="EMBL" id="WHWC01000008">
    <property type="protein sequence ID" value="KAG8378481.1"/>
    <property type="molecule type" value="Genomic_DNA"/>
</dbReference>
<evidence type="ECO:0000256" key="1">
    <source>
        <dbReference type="ARBA" id="ARBA00004141"/>
    </source>
</evidence>
<evidence type="ECO:0000256" key="6">
    <source>
        <dbReference type="ARBA" id="ARBA00022989"/>
    </source>
</evidence>
<keyword evidence="6 9" id="KW-1133">Transmembrane helix</keyword>
<evidence type="ECO:0000256" key="8">
    <source>
        <dbReference type="ARBA" id="ARBA00044504"/>
    </source>
</evidence>
<dbReference type="CDD" id="cd17417">
    <property type="entry name" value="MFS_NPF5"/>
    <property type="match status" value="1"/>
</dbReference>
<comment type="similarity">
    <text evidence="2">Belongs to the major facilitator superfamily. Proton-dependent oligopeptide transporter (POT/PTR) (TC 2.A.17) family.</text>
</comment>
<keyword evidence="5 9" id="KW-0812">Transmembrane</keyword>
<feature type="transmembrane region" description="Helical" evidence="9">
    <location>
        <begin position="435"/>
        <end position="457"/>
    </location>
</feature>
<feature type="transmembrane region" description="Helical" evidence="9">
    <location>
        <begin position="352"/>
        <end position="374"/>
    </location>
</feature>
<feature type="transmembrane region" description="Helical" evidence="9">
    <location>
        <begin position="523"/>
        <end position="542"/>
    </location>
</feature>
<evidence type="ECO:0008006" key="12">
    <source>
        <dbReference type="Google" id="ProtNLM"/>
    </source>
</evidence>
<dbReference type="InterPro" id="IPR044739">
    <property type="entry name" value="NRT1/PTR"/>
</dbReference>
<feature type="transmembrane region" description="Helical" evidence="9">
    <location>
        <begin position="159"/>
        <end position="179"/>
    </location>
</feature>
<evidence type="ECO:0000313" key="10">
    <source>
        <dbReference type="EMBL" id="KAG8378481.1"/>
    </source>
</evidence>
<reference evidence="10" key="1">
    <citation type="submission" date="2019-10" db="EMBL/GenBank/DDBJ databases">
        <authorList>
            <person name="Zhang R."/>
            <person name="Pan Y."/>
            <person name="Wang J."/>
            <person name="Ma R."/>
            <person name="Yu S."/>
        </authorList>
    </citation>
    <scope>NUCLEOTIDE SEQUENCE</scope>
    <source>
        <strain evidence="10">LA-IB0</strain>
        <tissue evidence="10">Leaf</tissue>
    </source>
</reference>
<keyword evidence="11" id="KW-1185">Reference proteome</keyword>
<dbReference type="Gene3D" id="1.20.1250.20">
    <property type="entry name" value="MFS general substrate transporter like domains"/>
    <property type="match status" value="1"/>
</dbReference>
<protein>
    <recommendedName>
        <fullName evidence="12">NPF family transporter</fullName>
    </recommendedName>
</protein>
<proteinExistence type="inferred from homology"/>
<sequence length="554" mass="61244">MAITVFKGDDMSDSETPLLNDDVVPGSVDFKCRPSVRSKSGSWKSASLLIGVEIAERFWYSGISSNLIGYLTGALGQSTAAAAANLNVWFGTATLSPIVGAFVADSFLGRYWTIIFSSLLYIMGLGFLTISASLNLSSYSDCKSAGIDAPCSPPPFQKIFFFFSLYLIAIVVGGHTPCMQSFGADQFDVEDKKECVAKSSFFNWWVMLSCSGSLLGYLIMNYIQENLSWELGFGIPCIVMCFSLIIFLLGTKTYRFPINNDERRNPFVRISRIIMRAARSCRLPFIAPISNEQEVERNLPLRCIGDNEEVNLVFRLAPIWFTSLGYAVVFAQPTTLFTKQAATVDRHISSTIQIPAATFQSFIVGSIVVFIPFYDRIFVPIARAITKKPSGISMLQRIGTGIFLSLVSIVVAALVEKKRLAVAAENGMVDMPNAIVPMSVWWLVPQYMISGIADVFTMAGLQEFFYDQVPSALKATGIALYISVLGIGNFLSSFLIFLVEKATRGNGRDGWFADNLNRAHLDYFYWLLAGISAFSFAAYVYYAKSYIYIRGLTV</sequence>
<feature type="transmembrane region" description="Helical" evidence="9">
    <location>
        <begin position="111"/>
        <end position="130"/>
    </location>
</feature>
<keyword evidence="3" id="KW-0813">Transport</keyword>
<dbReference type="FunFam" id="1.20.1250.20:FF:000037">
    <property type="entry name" value="Protein NRT1/ PTR FAMILY 5.2"/>
    <property type="match status" value="1"/>
</dbReference>
<feature type="transmembrane region" description="Helical" evidence="9">
    <location>
        <begin position="312"/>
        <end position="332"/>
    </location>
</feature>